<evidence type="ECO:0000256" key="7">
    <source>
        <dbReference type="ARBA" id="ARBA00024033"/>
    </source>
</evidence>
<sequence>MRYRSGLIGAAAVVVAVVALWLQGRVVPYTVPFWGLFDNQLDLGVYRDGALLVRRGGDLYNTPLHYGLDYTYSPFSALIMQPLGWVPFGVASVVWSAGILVALYAVVMLSLRSLGRTPTATLRIVAVALVAVLMLIEPVRTTIWYGQINIFIMLVIIADLTRPDGARFKGVGTGIVAGIKLTPMIFAVYCAVRRNRTATAGVLAGFAATVVVGFAVLPRDSWQYWTDKLFESERVGSARLRGNQSLRGMLANHLQTTEPSTAWWLTLVAIALIAGFGAALYAHRRGQELLAITLIGMSSCAVSPMTWGHHWVWFVPLLVIGADLALRTDLPTPARLLSGAGTIAVFLVSFIWPTRIAKPYGEAYLVGLYVKDGIGGLQWFVVNHYLWVYAIAVVATVGGLWWADRRRAGGRGDPAEMAPAV</sequence>
<name>L7LEU3_9ACTN</name>
<keyword evidence="4 8" id="KW-0812">Transmembrane</keyword>
<feature type="transmembrane region" description="Helical" evidence="8">
    <location>
        <begin position="7"/>
        <end position="24"/>
    </location>
</feature>
<dbReference type="eggNOG" id="COG5650">
    <property type="taxonomic scope" value="Bacteria"/>
</dbReference>
<reference evidence="9 10" key="1">
    <citation type="submission" date="2012-12" db="EMBL/GenBank/DDBJ databases">
        <title>Whole genome shotgun sequence of Gordonia hirsuta NBRC 16056.</title>
        <authorList>
            <person name="Isaki-Nakamura S."/>
            <person name="Hosoyama A."/>
            <person name="Tsuchikane K."/>
            <person name="Katsumata H."/>
            <person name="Baba S."/>
            <person name="Yamazaki S."/>
            <person name="Fujita N."/>
        </authorList>
    </citation>
    <scope>NUCLEOTIDE SEQUENCE [LARGE SCALE GENOMIC DNA]</scope>
    <source>
        <strain evidence="9 10">NBRC 16056</strain>
    </source>
</reference>
<keyword evidence="3 9" id="KW-0808">Transferase</keyword>
<evidence type="ECO:0000256" key="4">
    <source>
        <dbReference type="ARBA" id="ARBA00022692"/>
    </source>
</evidence>
<dbReference type="Pfam" id="PF09594">
    <property type="entry name" value="GT87"/>
    <property type="match status" value="1"/>
</dbReference>
<dbReference type="AlphaFoldDB" id="L7LEU3"/>
<accession>L7LEU3</accession>
<comment type="similarity">
    <text evidence="7">Belongs to the glycosyltransferase 87 family.</text>
</comment>
<keyword evidence="6 8" id="KW-0472">Membrane</keyword>
<evidence type="ECO:0000313" key="9">
    <source>
        <dbReference type="EMBL" id="GAC58558.1"/>
    </source>
</evidence>
<feature type="transmembrane region" description="Helical" evidence="8">
    <location>
        <begin position="334"/>
        <end position="352"/>
    </location>
</feature>
<feature type="transmembrane region" description="Helical" evidence="8">
    <location>
        <begin position="262"/>
        <end position="282"/>
    </location>
</feature>
<proteinExistence type="inferred from homology"/>
<feature type="transmembrane region" description="Helical" evidence="8">
    <location>
        <begin position="385"/>
        <end position="403"/>
    </location>
</feature>
<comment type="subcellular location">
    <subcellularLocation>
        <location evidence="1">Cell membrane</location>
        <topology evidence="1">Multi-pass membrane protein</topology>
    </subcellularLocation>
</comment>
<keyword evidence="2" id="KW-1003">Cell membrane</keyword>
<evidence type="ECO:0000256" key="6">
    <source>
        <dbReference type="ARBA" id="ARBA00023136"/>
    </source>
</evidence>
<evidence type="ECO:0000256" key="2">
    <source>
        <dbReference type="ARBA" id="ARBA00022475"/>
    </source>
</evidence>
<dbReference type="GO" id="GO:0016758">
    <property type="term" value="F:hexosyltransferase activity"/>
    <property type="evidence" value="ECO:0007669"/>
    <property type="project" value="InterPro"/>
</dbReference>
<gene>
    <name evidence="9" type="ORF">GOHSU_43_00020</name>
</gene>
<evidence type="ECO:0000256" key="3">
    <source>
        <dbReference type="ARBA" id="ARBA00022679"/>
    </source>
</evidence>
<feature type="transmembrane region" description="Helical" evidence="8">
    <location>
        <begin position="198"/>
        <end position="217"/>
    </location>
</feature>
<organism evidence="9 10">
    <name type="scientific">Gordonia hirsuta DSM 44140 = NBRC 16056</name>
    <dbReference type="NCBI Taxonomy" id="1121927"/>
    <lineage>
        <taxon>Bacteria</taxon>
        <taxon>Bacillati</taxon>
        <taxon>Actinomycetota</taxon>
        <taxon>Actinomycetes</taxon>
        <taxon>Mycobacteriales</taxon>
        <taxon>Gordoniaceae</taxon>
        <taxon>Gordonia</taxon>
    </lineage>
</organism>
<evidence type="ECO:0000256" key="8">
    <source>
        <dbReference type="SAM" id="Phobius"/>
    </source>
</evidence>
<evidence type="ECO:0000256" key="5">
    <source>
        <dbReference type="ARBA" id="ARBA00022989"/>
    </source>
</evidence>
<keyword evidence="5 8" id="KW-1133">Transmembrane helix</keyword>
<feature type="transmembrane region" description="Helical" evidence="8">
    <location>
        <begin position="289"/>
        <end position="305"/>
    </location>
</feature>
<evidence type="ECO:0000313" key="10">
    <source>
        <dbReference type="Proteomes" id="UP000053405"/>
    </source>
</evidence>
<dbReference type="STRING" id="1121927.GOHSU_43_00020"/>
<comment type="caution">
    <text evidence="9">The sequence shown here is derived from an EMBL/GenBank/DDBJ whole genome shotgun (WGS) entry which is preliminary data.</text>
</comment>
<dbReference type="Proteomes" id="UP000053405">
    <property type="component" value="Unassembled WGS sequence"/>
</dbReference>
<dbReference type="GO" id="GO:0005886">
    <property type="term" value="C:plasma membrane"/>
    <property type="evidence" value="ECO:0007669"/>
    <property type="project" value="UniProtKB-SubCell"/>
</dbReference>
<protein>
    <submittedName>
        <fullName evidence="9">Putative glycosyltransferase</fullName>
    </submittedName>
</protein>
<feature type="transmembrane region" description="Helical" evidence="8">
    <location>
        <begin position="85"/>
        <end position="108"/>
    </location>
</feature>
<dbReference type="EMBL" id="BANT01000043">
    <property type="protein sequence ID" value="GAC58558.1"/>
    <property type="molecule type" value="Genomic_DNA"/>
</dbReference>
<feature type="transmembrane region" description="Helical" evidence="8">
    <location>
        <begin position="120"/>
        <end position="136"/>
    </location>
</feature>
<evidence type="ECO:0000256" key="1">
    <source>
        <dbReference type="ARBA" id="ARBA00004651"/>
    </source>
</evidence>
<dbReference type="InterPro" id="IPR018584">
    <property type="entry name" value="GT87"/>
</dbReference>
<keyword evidence="10" id="KW-1185">Reference proteome</keyword>